<feature type="transmembrane region" description="Helical" evidence="1">
    <location>
        <begin position="7"/>
        <end position="25"/>
    </location>
</feature>
<sequence length="140" mass="15412">MPTVPALGRAAVFAGVVVFLLGQAFDTYWHARNVSFVPEPPRELWRIHLGIYLGAAMLTALGAWLLTRPGLRLAGLLMLLGGGTQLLGFGWDMYLHGQGRSKEIWHDLLWYGFGVVVLGVVRLEALIRRHPVAADMPKAV</sequence>
<reference evidence="2 3" key="1">
    <citation type="submission" date="2021-01" db="EMBL/GenBank/DDBJ databases">
        <title>Draft genome sequence of Micromonospora sp. strain STR1_7.</title>
        <authorList>
            <person name="Karlyshev A."/>
            <person name="Jawad R."/>
        </authorList>
    </citation>
    <scope>NUCLEOTIDE SEQUENCE [LARGE SCALE GENOMIC DNA]</scope>
    <source>
        <strain evidence="2 3">STR1-7</strain>
    </source>
</reference>
<dbReference type="Proteomes" id="UP000601027">
    <property type="component" value="Unassembled WGS sequence"/>
</dbReference>
<proteinExistence type="predicted"/>
<keyword evidence="1" id="KW-0472">Membrane</keyword>
<comment type="caution">
    <text evidence="2">The sequence shown here is derived from an EMBL/GenBank/DDBJ whole genome shotgun (WGS) entry which is preliminary data.</text>
</comment>
<evidence type="ECO:0008006" key="4">
    <source>
        <dbReference type="Google" id="ProtNLM"/>
    </source>
</evidence>
<name>A0ABS1XTJ5_9ACTN</name>
<evidence type="ECO:0000313" key="3">
    <source>
        <dbReference type="Proteomes" id="UP000601027"/>
    </source>
</evidence>
<gene>
    <name evidence="2" type="ORF">JNW91_12355</name>
</gene>
<organism evidence="2 3">
    <name type="scientific">Micromonospora parastrephiae</name>
    <dbReference type="NCBI Taxonomy" id="2806101"/>
    <lineage>
        <taxon>Bacteria</taxon>
        <taxon>Bacillati</taxon>
        <taxon>Actinomycetota</taxon>
        <taxon>Actinomycetes</taxon>
        <taxon>Micromonosporales</taxon>
        <taxon>Micromonosporaceae</taxon>
        <taxon>Micromonospora</taxon>
    </lineage>
</organism>
<keyword evidence="1" id="KW-1133">Transmembrane helix</keyword>
<evidence type="ECO:0000313" key="2">
    <source>
        <dbReference type="EMBL" id="MBM0232585.1"/>
    </source>
</evidence>
<keyword evidence="1" id="KW-0812">Transmembrane</keyword>
<feature type="transmembrane region" description="Helical" evidence="1">
    <location>
        <begin position="73"/>
        <end position="96"/>
    </location>
</feature>
<keyword evidence="3" id="KW-1185">Reference proteome</keyword>
<evidence type="ECO:0000256" key="1">
    <source>
        <dbReference type="SAM" id="Phobius"/>
    </source>
</evidence>
<feature type="transmembrane region" description="Helical" evidence="1">
    <location>
        <begin position="45"/>
        <end position="66"/>
    </location>
</feature>
<dbReference type="RefSeq" id="WP_203174988.1">
    <property type="nucleotide sequence ID" value="NZ_JAEVHM010000045.1"/>
</dbReference>
<protein>
    <recommendedName>
        <fullName evidence="4">DUF4383 domain-containing protein</fullName>
    </recommendedName>
</protein>
<dbReference type="EMBL" id="JAEVHM010000045">
    <property type="protein sequence ID" value="MBM0232585.1"/>
    <property type="molecule type" value="Genomic_DNA"/>
</dbReference>
<feature type="transmembrane region" description="Helical" evidence="1">
    <location>
        <begin position="108"/>
        <end position="127"/>
    </location>
</feature>
<accession>A0ABS1XTJ5</accession>